<reference evidence="2" key="2">
    <citation type="submission" date="2017-10" db="EMBL/GenBank/DDBJ databases">
        <title>Ladona fulva Genome sequencing and assembly.</title>
        <authorList>
            <person name="Murali S."/>
            <person name="Richards S."/>
            <person name="Bandaranaike D."/>
            <person name="Bellair M."/>
            <person name="Blankenburg K."/>
            <person name="Chao H."/>
            <person name="Dinh H."/>
            <person name="Doddapaneni H."/>
            <person name="Dugan-Rocha S."/>
            <person name="Elkadiri S."/>
            <person name="Gnanaolivu R."/>
            <person name="Hernandez B."/>
            <person name="Skinner E."/>
            <person name="Javaid M."/>
            <person name="Lee S."/>
            <person name="Li M."/>
            <person name="Ming W."/>
            <person name="Munidasa M."/>
            <person name="Muniz J."/>
            <person name="Nguyen L."/>
            <person name="Hughes D."/>
            <person name="Osuji N."/>
            <person name="Pu L.-L."/>
            <person name="Puazo M."/>
            <person name="Qu C."/>
            <person name="Quiroz J."/>
            <person name="Raj R."/>
            <person name="Weissenberger G."/>
            <person name="Xin Y."/>
            <person name="Zou X."/>
            <person name="Han Y."/>
            <person name="Worley K."/>
            <person name="Muzny D."/>
            <person name="Gibbs R."/>
        </authorList>
    </citation>
    <scope>NUCLEOTIDE SEQUENCE</scope>
    <source>
        <strain evidence="2">Sampled in the wild</strain>
    </source>
</reference>
<dbReference type="EMBL" id="KZ308781">
    <property type="protein sequence ID" value="KAG8234137.1"/>
    <property type="molecule type" value="Genomic_DNA"/>
</dbReference>
<proteinExistence type="predicted"/>
<keyword evidence="3" id="KW-1185">Reference proteome</keyword>
<name>A0A8K0KFP2_LADFU</name>
<protein>
    <submittedName>
        <fullName evidence="2">Uncharacterized protein</fullName>
    </submittedName>
</protein>
<organism evidence="2 3">
    <name type="scientific">Ladona fulva</name>
    <name type="common">Scarce chaser dragonfly</name>
    <name type="synonym">Libellula fulva</name>
    <dbReference type="NCBI Taxonomy" id="123851"/>
    <lineage>
        <taxon>Eukaryota</taxon>
        <taxon>Metazoa</taxon>
        <taxon>Ecdysozoa</taxon>
        <taxon>Arthropoda</taxon>
        <taxon>Hexapoda</taxon>
        <taxon>Insecta</taxon>
        <taxon>Pterygota</taxon>
        <taxon>Palaeoptera</taxon>
        <taxon>Odonata</taxon>
        <taxon>Epiprocta</taxon>
        <taxon>Anisoptera</taxon>
        <taxon>Libelluloidea</taxon>
        <taxon>Libellulidae</taxon>
        <taxon>Ladona</taxon>
    </lineage>
</organism>
<accession>A0A8K0KFP2</accession>
<feature type="non-terminal residue" evidence="2">
    <location>
        <position position="96"/>
    </location>
</feature>
<dbReference type="AlphaFoldDB" id="A0A8K0KFP2"/>
<evidence type="ECO:0000313" key="2">
    <source>
        <dbReference type="EMBL" id="KAG8234137.1"/>
    </source>
</evidence>
<feature type="coiled-coil region" evidence="1">
    <location>
        <begin position="18"/>
        <end position="73"/>
    </location>
</feature>
<evidence type="ECO:0000256" key="1">
    <source>
        <dbReference type="SAM" id="Coils"/>
    </source>
</evidence>
<evidence type="ECO:0000313" key="3">
    <source>
        <dbReference type="Proteomes" id="UP000792457"/>
    </source>
</evidence>
<sequence>MEIQGQKMNLNEKSNMTSAQMIQEMKNMDNVIQKLRKELQEALTKQHEAMGHAVRLAKKNRHLEDELRDIDRLALAIDKECNAQVKENTEKVSATQ</sequence>
<gene>
    <name evidence="2" type="ORF">J437_LFUL007503</name>
</gene>
<dbReference type="OrthoDB" id="10254663at2759"/>
<comment type="caution">
    <text evidence="2">The sequence shown here is derived from an EMBL/GenBank/DDBJ whole genome shotgun (WGS) entry which is preliminary data.</text>
</comment>
<keyword evidence="1" id="KW-0175">Coiled coil</keyword>
<dbReference type="Proteomes" id="UP000792457">
    <property type="component" value="Unassembled WGS sequence"/>
</dbReference>
<reference evidence="2" key="1">
    <citation type="submission" date="2013-04" db="EMBL/GenBank/DDBJ databases">
        <authorList>
            <person name="Qu J."/>
            <person name="Murali S.C."/>
            <person name="Bandaranaike D."/>
            <person name="Bellair M."/>
            <person name="Blankenburg K."/>
            <person name="Chao H."/>
            <person name="Dinh H."/>
            <person name="Doddapaneni H."/>
            <person name="Downs B."/>
            <person name="Dugan-Rocha S."/>
            <person name="Elkadiri S."/>
            <person name="Gnanaolivu R.D."/>
            <person name="Hernandez B."/>
            <person name="Javaid M."/>
            <person name="Jayaseelan J.C."/>
            <person name="Lee S."/>
            <person name="Li M."/>
            <person name="Ming W."/>
            <person name="Munidasa M."/>
            <person name="Muniz J."/>
            <person name="Nguyen L."/>
            <person name="Ongeri F."/>
            <person name="Osuji N."/>
            <person name="Pu L.-L."/>
            <person name="Puazo M."/>
            <person name="Qu C."/>
            <person name="Quiroz J."/>
            <person name="Raj R."/>
            <person name="Weissenberger G."/>
            <person name="Xin Y."/>
            <person name="Zou X."/>
            <person name="Han Y."/>
            <person name="Richards S."/>
            <person name="Worley K."/>
            <person name="Muzny D."/>
            <person name="Gibbs R."/>
        </authorList>
    </citation>
    <scope>NUCLEOTIDE SEQUENCE</scope>
    <source>
        <strain evidence="2">Sampled in the wild</strain>
    </source>
</reference>